<dbReference type="GO" id="GO:0005901">
    <property type="term" value="C:caveola"/>
    <property type="evidence" value="ECO:0007669"/>
    <property type="project" value="UniProtKB-SubCell"/>
</dbReference>
<sequence>MAAKADSKTNLNESILPLLDDEGNKEKIELAEKAKDDKAEEGAKPEDAVDSAKKKKEEEKERKRQLKLEEEEKKKQEKLEKQKKKEEEKELKKQQKAAAAVEKKAAQEAAKANGTANSSDKNWTSCNFTTGVDLVARDQHSINEHVNVDFEDVIGEPDGNHGIDGAYGVSLQSFELVKFWVYRILMVIISIPMAVVWGVVFAFLSLFSVWLLTPAFRVLDIFLYFVHRLWNALVRTFLDPLFMSISLVRSNSTLPVNRTPAHTFSGKVHTPRNGCQYNQLSTSETVATYTKTDDDNQVTLNLDFGGK</sequence>
<evidence type="ECO:0000256" key="7">
    <source>
        <dbReference type="ARBA" id="ARBA00023136"/>
    </source>
</evidence>
<organism evidence="10 11">
    <name type="scientific">Blomia tropicalis</name>
    <name type="common">Mite</name>
    <dbReference type="NCBI Taxonomy" id="40697"/>
    <lineage>
        <taxon>Eukaryota</taxon>
        <taxon>Metazoa</taxon>
        <taxon>Ecdysozoa</taxon>
        <taxon>Arthropoda</taxon>
        <taxon>Chelicerata</taxon>
        <taxon>Arachnida</taxon>
        <taxon>Acari</taxon>
        <taxon>Acariformes</taxon>
        <taxon>Sarcoptiformes</taxon>
        <taxon>Astigmata</taxon>
        <taxon>Glycyphagoidea</taxon>
        <taxon>Echimyopodidae</taxon>
        <taxon>Blomia</taxon>
    </lineage>
</organism>
<keyword evidence="9" id="KW-0812">Transmembrane</keyword>
<keyword evidence="7 9" id="KW-0472">Membrane</keyword>
<evidence type="ECO:0000256" key="3">
    <source>
        <dbReference type="ARBA" id="ARBA00004543"/>
    </source>
</evidence>
<evidence type="ECO:0000256" key="4">
    <source>
        <dbReference type="ARBA" id="ARBA00010988"/>
    </source>
</evidence>
<comment type="caution">
    <text evidence="10">The sequence shown here is derived from an EMBL/GenBank/DDBJ whole genome shotgun (WGS) entry which is preliminary data.</text>
</comment>
<dbReference type="Proteomes" id="UP001142055">
    <property type="component" value="Chromosome 1"/>
</dbReference>
<dbReference type="InterPro" id="IPR001612">
    <property type="entry name" value="Caveolin"/>
</dbReference>
<dbReference type="PANTHER" id="PTHR10844">
    <property type="entry name" value="CAVEOLIN"/>
    <property type="match status" value="1"/>
</dbReference>
<evidence type="ECO:0000256" key="6">
    <source>
        <dbReference type="ARBA" id="ARBA00023034"/>
    </source>
</evidence>
<accession>A0A9Q0MAV2</accession>
<evidence type="ECO:0000256" key="8">
    <source>
        <dbReference type="SAM" id="MobiDB-lite"/>
    </source>
</evidence>
<feature type="compositionally biased region" description="Basic and acidic residues" evidence="8">
    <location>
        <begin position="22"/>
        <end position="93"/>
    </location>
</feature>
<dbReference type="AlphaFoldDB" id="A0A9Q0MAV2"/>
<dbReference type="GO" id="GO:0000139">
    <property type="term" value="C:Golgi membrane"/>
    <property type="evidence" value="ECO:0007669"/>
    <property type="project" value="UniProtKB-SubCell"/>
</dbReference>
<evidence type="ECO:0000313" key="10">
    <source>
        <dbReference type="EMBL" id="KAJ6223008.1"/>
    </source>
</evidence>
<dbReference type="EMBL" id="JAPWDV010000001">
    <property type="protein sequence ID" value="KAJ6223008.1"/>
    <property type="molecule type" value="Genomic_DNA"/>
</dbReference>
<comment type="subcellular location">
    <subcellularLocation>
        <location evidence="1">Cell membrane</location>
        <topology evidence="1">Peripheral membrane protein</topology>
    </subcellularLocation>
    <subcellularLocation>
        <location evidence="2">Golgi apparatus membrane</location>
        <topology evidence="2">Peripheral membrane protein</topology>
    </subcellularLocation>
    <subcellularLocation>
        <location evidence="3">Membrane</location>
        <location evidence="3">Caveola</location>
        <topology evidence="3">Peripheral membrane protein</topology>
    </subcellularLocation>
</comment>
<keyword evidence="9" id="KW-1133">Transmembrane helix</keyword>
<evidence type="ECO:0000313" key="11">
    <source>
        <dbReference type="Proteomes" id="UP001142055"/>
    </source>
</evidence>
<gene>
    <name evidence="10" type="ORF">RDWZM_001553</name>
</gene>
<feature type="transmembrane region" description="Helical" evidence="9">
    <location>
        <begin position="209"/>
        <end position="226"/>
    </location>
</feature>
<feature type="region of interest" description="Disordered" evidence="8">
    <location>
        <begin position="1"/>
        <end position="122"/>
    </location>
</feature>
<dbReference type="GO" id="GO:0060090">
    <property type="term" value="F:molecular adaptor activity"/>
    <property type="evidence" value="ECO:0007669"/>
    <property type="project" value="TreeGrafter"/>
</dbReference>
<evidence type="ECO:0008006" key="12">
    <source>
        <dbReference type="Google" id="ProtNLM"/>
    </source>
</evidence>
<evidence type="ECO:0000256" key="5">
    <source>
        <dbReference type="ARBA" id="ARBA00022475"/>
    </source>
</evidence>
<evidence type="ECO:0000256" key="9">
    <source>
        <dbReference type="SAM" id="Phobius"/>
    </source>
</evidence>
<evidence type="ECO:0000256" key="1">
    <source>
        <dbReference type="ARBA" id="ARBA00004202"/>
    </source>
</evidence>
<proteinExistence type="inferred from homology"/>
<name>A0A9Q0MAV2_BLOTA</name>
<dbReference type="OMA" id="NVFACVP"/>
<protein>
    <recommendedName>
        <fullName evidence="12">Caveolin</fullName>
    </recommendedName>
</protein>
<reference evidence="10" key="1">
    <citation type="submission" date="2022-12" db="EMBL/GenBank/DDBJ databases">
        <title>Genome assemblies of Blomia tropicalis.</title>
        <authorList>
            <person name="Cui Y."/>
        </authorList>
    </citation>
    <scope>NUCLEOTIDE SEQUENCE</scope>
    <source>
        <tissue evidence="10">Adult mites</tissue>
    </source>
</reference>
<feature type="transmembrane region" description="Helical" evidence="9">
    <location>
        <begin position="180"/>
        <end position="203"/>
    </location>
</feature>
<dbReference type="GO" id="GO:0070836">
    <property type="term" value="P:caveola assembly"/>
    <property type="evidence" value="ECO:0007669"/>
    <property type="project" value="InterPro"/>
</dbReference>
<evidence type="ECO:0000256" key="2">
    <source>
        <dbReference type="ARBA" id="ARBA00004395"/>
    </source>
</evidence>
<dbReference type="PANTHER" id="PTHR10844:SF28">
    <property type="entry name" value="CAVEOLIN"/>
    <property type="match status" value="1"/>
</dbReference>
<dbReference type="Pfam" id="PF01146">
    <property type="entry name" value="Caveolin"/>
    <property type="match status" value="1"/>
</dbReference>
<keyword evidence="5" id="KW-1003">Cell membrane</keyword>
<keyword evidence="6" id="KW-0333">Golgi apparatus</keyword>
<comment type="similarity">
    <text evidence="4">Belongs to the caveolin family.</text>
</comment>
<keyword evidence="11" id="KW-1185">Reference proteome</keyword>